<protein>
    <recommendedName>
        <fullName evidence="1">AbiJ-NTD3 domain-containing protein</fullName>
    </recommendedName>
</protein>
<name>A0A291LZA7_9RHOB</name>
<dbReference type="OrthoDB" id="7021751at2"/>
<dbReference type="KEGG" id="cmag:CBW24_08725"/>
<feature type="domain" description="AbiJ-NTD3" evidence="1">
    <location>
        <begin position="9"/>
        <end position="101"/>
    </location>
</feature>
<sequence length="296" mass="34085">MTSHQHFPKEFRRAVVERVNRSNGYGWCAYEDIEDFFSEIVDLENLPSADGRYENAAVDLHAHTVWNEDYEFESLLRDARFDPLLMTDPQFKKFVETGLRNDFQRRLLPPNEAGRLHDSSFEGDEGRPIADLIRPMFQSIGFDIVHRTEFGVGVGYQVVSAKVNASNQGRAHSANPAPLQYKGLQFRSKCEIDFFKDIYSAGFLVAPLPVFVHKPTRRRVEPDFVIVKFGIWAIIELDGKAWHNESPADASRRLEPFTDENVRIIRFTDGELASSEGRGRAVSEILRKFENWRMSR</sequence>
<dbReference type="Pfam" id="PF18860">
    <property type="entry name" value="AbiJ_NTD3"/>
    <property type="match status" value="1"/>
</dbReference>
<evidence type="ECO:0000313" key="2">
    <source>
        <dbReference type="EMBL" id="ATI42083.1"/>
    </source>
</evidence>
<accession>A0A291LZA7</accession>
<proteinExistence type="predicted"/>
<evidence type="ECO:0000259" key="1">
    <source>
        <dbReference type="Pfam" id="PF18860"/>
    </source>
</evidence>
<dbReference type="InterPro" id="IPR041427">
    <property type="entry name" value="AbiJ-NTD3"/>
</dbReference>
<dbReference type="Proteomes" id="UP000219050">
    <property type="component" value="Chromosome"/>
</dbReference>
<organism evidence="2 3">
    <name type="scientific">Pacificitalea manganoxidans</name>
    <dbReference type="NCBI Taxonomy" id="1411902"/>
    <lineage>
        <taxon>Bacteria</taxon>
        <taxon>Pseudomonadati</taxon>
        <taxon>Pseudomonadota</taxon>
        <taxon>Alphaproteobacteria</taxon>
        <taxon>Rhodobacterales</taxon>
        <taxon>Paracoccaceae</taxon>
        <taxon>Pacificitalea</taxon>
    </lineage>
</organism>
<dbReference type="EMBL" id="CP021404">
    <property type="protein sequence ID" value="ATI42083.1"/>
    <property type="molecule type" value="Genomic_DNA"/>
</dbReference>
<gene>
    <name evidence="2" type="ORF">CBW24_08725</name>
</gene>
<reference evidence="2 3" key="1">
    <citation type="submission" date="2017-05" db="EMBL/GenBank/DDBJ databases">
        <title>Comparative genomic and metabolic analysis of manganese-oxidizing mechanisms in Celeribater manganoxidans DY25T: its adaption to the environment of polymetallic nodule.</title>
        <authorList>
            <person name="Wang X."/>
        </authorList>
    </citation>
    <scope>NUCLEOTIDE SEQUENCE [LARGE SCALE GENOMIC DNA]</scope>
    <source>
        <strain evidence="2 3">DY25</strain>
    </source>
</reference>
<keyword evidence="3" id="KW-1185">Reference proteome</keyword>
<evidence type="ECO:0000313" key="3">
    <source>
        <dbReference type="Proteomes" id="UP000219050"/>
    </source>
</evidence>
<dbReference type="RefSeq" id="WP_097373362.1">
    <property type="nucleotide sequence ID" value="NZ_CP021404.1"/>
</dbReference>
<dbReference type="AlphaFoldDB" id="A0A291LZA7"/>